<dbReference type="STRING" id="66420.A0A194PWV3"/>
<comment type="subunit">
    <text evidence="1">Myosin is a hexamer of 2 heavy chains and 4 light chains.</text>
</comment>
<dbReference type="PROSITE" id="PS50222">
    <property type="entry name" value="EF_HAND_2"/>
    <property type="match status" value="1"/>
</dbReference>
<keyword evidence="3" id="KW-0677">Repeat</keyword>
<reference evidence="8 9" key="1">
    <citation type="journal article" date="2015" name="Nat. Commun.">
        <title>Outbred genome sequencing and CRISPR/Cas9 gene editing in butterflies.</title>
        <authorList>
            <person name="Li X."/>
            <person name="Fan D."/>
            <person name="Zhang W."/>
            <person name="Liu G."/>
            <person name="Zhang L."/>
            <person name="Zhao L."/>
            <person name="Fang X."/>
            <person name="Chen L."/>
            <person name="Dong Y."/>
            <person name="Chen Y."/>
            <person name="Ding Y."/>
            <person name="Zhao R."/>
            <person name="Feng M."/>
            <person name="Zhu Y."/>
            <person name="Feng Y."/>
            <person name="Jiang X."/>
            <person name="Zhu D."/>
            <person name="Xiang H."/>
            <person name="Feng X."/>
            <person name="Li S."/>
            <person name="Wang J."/>
            <person name="Zhang G."/>
            <person name="Kronforst M.R."/>
            <person name="Wang W."/>
        </authorList>
    </citation>
    <scope>NUCLEOTIDE SEQUENCE [LARGE SCALE GENOMIC DNA]</scope>
    <source>
        <strain evidence="8">Ya'a_city_454_Px</strain>
        <tissue evidence="8">Whole body</tissue>
    </source>
</reference>
<keyword evidence="4" id="KW-0518">Myosin</keyword>
<dbReference type="SUPFAM" id="SSF47473">
    <property type="entry name" value="EF-hand"/>
    <property type="match status" value="1"/>
</dbReference>
<evidence type="ECO:0000313" key="9">
    <source>
        <dbReference type="Proteomes" id="UP000053268"/>
    </source>
</evidence>
<dbReference type="FunFam" id="1.10.238.10:FF:000001">
    <property type="entry name" value="Calmodulin 1"/>
    <property type="match status" value="1"/>
</dbReference>
<dbReference type="GO" id="GO:0005859">
    <property type="term" value="C:muscle myosin complex"/>
    <property type="evidence" value="ECO:0007669"/>
    <property type="project" value="TreeGrafter"/>
</dbReference>
<dbReference type="InterPro" id="IPR002048">
    <property type="entry name" value="EF_hand_dom"/>
</dbReference>
<keyword evidence="5" id="KW-0505">Motor protein</keyword>
<dbReference type="PANTHER" id="PTHR23048">
    <property type="entry name" value="MYOSIN LIGHT CHAIN 1, 3"/>
    <property type="match status" value="1"/>
</dbReference>
<organism evidence="8 9">
    <name type="scientific">Papilio xuthus</name>
    <name type="common">Asian swallowtail butterfly</name>
    <dbReference type="NCBI Taxonomy" id="66420"/>
    <lineage>
        <taxon>Eukaryota</taxon>
        <taxon>Metazoa</taxon>
        <taxon>Ecdysozoa</taxon>
        <taxon>Arthropoda</taxon>
        <taxon>Hexapoda</taxon>
        <taxon>Insecta</taxon>
        <taxon>Pterygota</taxon>
        <taxon>Neoptera</taxon>
        <taxon>Endopterygota</taxon>
        <taxon>Lepidoptera</taxon>
        <taxon>Glossata</taxon>
        <taxon>Ditrysia</taxon>
        <taxon>Papilionoidea</taxon>
        <taxon>Papilionidae</taxon>
        <taxon>Papilioninae</taxon>
        <taxon>Papilio</taxon>
    </lineage>
</organism>
<accession>A0A194PWV3</accession>
<evidence type="ECO:0000256" key="5">
    <source>
        <dbReference type="ARBA" id="ARBA00023175"/>
    </source>
</evidence>
<evidence type="ECO:0000256" key="4">
    <source>
        <dbReference type="ARBA" id="ARBA00023123"/>
    </source>
</evidence>
<protein>
    <recommendedName>
        <fullName evidence="2">Myosin light chain alkali</fullName>
    </recommendedName>
</protein>
<dbReference type="EMBL" id="KQ459589">
    <property type="protein sequence ID" value="KPI97498.1"/>
    <property type="molecule type" value="Genomic_DNA"/>
</dbReference>
<dbReference type="Gene3D" id="1.10.238.10">
    <property type="entry name" value="EF-hand"/>
    <property type="match status" value="2"/>
</dbReference>
<name>A0A194PWV3_PAPXU</name>
<dbReference type="PANTHER" id="PTHR23048:SF33">
    <property type="entry name" value="MYOSIN LIGHT CHAIN ALKALI"/>
    <property type="match status" value="1"/>
</dbReference>
<gene>
    <name evidence="8" type="ORF">RR46_07245</name>
</gene>
<keyword evidence="9" id="KW-1185">Reference proteome</keyword>
<feature type="domain" description="EF-hand" evidence="7">
    <location>
        <begin position="469"/>
        <end position="504"/>
    </location>
</feature>
<evidence type="ECO:0000259" key="7">
    <source>
        <dbReference type="PROSITE" id="PS50222"/>
    </source>
</evidence>
<sequence length="628" mass="70049">MSGYGNVSYILVICGTPREITLIWLRRPFLRRSLWLPWRRIEMQNVVDEETNSTAATSLAVHLVSQVLDEACIIVNAAKEFGQPWRSVSKLNVDSTVKRENDNSTFSIERGDNDDVNIIHGSNTIATSTPQKLTEEIRRNVKTDTYIIGQGDEEICTEQDVQDQSDFNKSTSTFINRLFDMSDVEYVADDEDRTNGSNEILMEEIMNIVTLCVDSALSVVIDKDNKTNDDVQNTIETSHSSEHSSYSFLDDALSHNVAKNIAFLIDDAPTNSKDQISDSTFAFGEEAARDYEQYSDEEVFIHQDSKSLTLQDVELSQGKTSSLKLPATDKVDYKDLATTSAVSASAVSRKSSLVRRCRLQGARLLACLRGWWWRRKLPGRHKVPRMPGAVRGHCPLSPSARLRAASLLDHRLIRSPSPSRPIIWKFNTINETITGAPSEPVKTVKRKVLEPHFLSERLPVKTGREPTNTTQNGASFAFSIYDFEGNGKIDAYNVGDILRALNSNPTLATIEKLGGTKKKGEKQLTLEEFLPIYSQCKKDKDQGCYEDFLECLKLYDKAENGLMLGAELTHTLLALGEKLEDNEVAEVTKDCMDPEDDDGMIPYACFLQRLCNKPVTAPAAAPAPAAES</sequence>
<proteinExistence type="predicted"/>
<evidence type="ECO:0000256" key="1">
    <source>
        <dbReference type="ARBA" id="ARBA00011445"/>
    </source>
</evidence>
<keyword evidence="6" id="KW-0514">Muscle protein</keyword>
<dbReference type="InterPro" id="IPR050230">
    <property type="entry name" value="CALM/Myosin/TropC-like"/>
</dbReference>
<evidence type="ECO:0000256" key="3">
    <source>
        <dbReference type="ARBA" id="ARBA00022737"/>
    </source>
</evidence>
<dbReference type="InterPro" id="IPR011992">
    <property type="entry name" value="EF-hand-dom_pair"/>
</dbReference>
<evidence type="ECO:0000313" key="8">
    <source>
        <dbReference type="EMBL" id="KPI97498.1"/>
    </source>
</evidence>
<dbReference type="GO" id="GO:0005509">
    <property type="term" value="F:calcium ion binding"/>
    <property type="evidence" value="ECO:0007669"/>
    <property type="project" value="InterPro"/>
</dbReference>
<evidence type="ECO:0000256" key="6">
    <source>
        <dbReference type="ARBA" id="ARBA00023179"/>
    </source>
</evidence>
<dbReference type="AlphaFoldDB" id="A0A194PWV3"/>
<evidence type="ECO:0000256" key="2">
    <source>
        <dbReference type="ARBA" id="ARBA00019148"/>
    </source>
</evidence>
<dbReference type="Proteomes" id="UP000053268">
    <property type="component" value="Unassembled WGS sequence"/>
</dbReference>